<dbReference type="GO" id="GO:0022625">
    <property type="term" value="C:cytosolic large ribosomal subunit"/>
    <property type="evidence" value="ECO:0007669"/>
    <property type="project" value="TreeGrafter"/>
</dbReference>
<comment type="similarity">
    <text evidence="1 4">Belongs to the eukaryotic ribosomal protein eL29 family.</text>
</comment>
<dbReference type="PANTHER" id="PTHR12884">
    <property type="entry name" value="60S RIBOSOMAL PROTEIN L29"/>
    <property type="match status" value="1"/>
</dbReference>
<evidence type="ECO:0000313" key="6">
    <source>
        <dbReference type="EMBL" id="KAA0151872.1"/>
    </source>
</evidence>
<dbReference type="Gene3D" id="6.10.140.1730">
    <property type="match status" value="1"/>
</dbReference>
<protein>
    <recommendedName>
        <fullName evidence="4">60S ribosomal protein L29</fullName>
    </recommendedName>
</protein>
<dbReference type="AlphaFoldDB" id="A0A5A8DLA2"/>
<proteinExistence type="inferred from homology"/>
<dbReference type="GO" id="GO:0003735">
    <property type="term" value="F:structural constituent of ribosome"/>
    <property type="evidence" value="ECO:0007669"/>
    <property type="project" value="UniProtKB-UniRule"/>
</dbReference>
<evidence type="ECO:0000256" key="4">
    <source>
        <dbReference type="RuleBase" id="RU364026"/>
    </source>
</evidence>
<dbReference type="Pfam" id="PF01779">
    <property type="entry name" value="Ribosomal_L29e"/>
    <property type="match status" value="1"/>
</dbReference>
<evidence type="ECO:0000313" key="7">
    <source>
        <dbReference type="EMBL" id="KAA0164750.1"/>
    </source>
</evidence>
<feature type="region of interest" description="Disordered" evidence="5">
    <location>
        <begin position="1"/>
        <end position="43"/>
    </location>
</feature>
<dbReference type="EMBL" id="VLTN01000024">
    <property type="protein sequence ID" value="KAA0151872.1"/>
    <property type="molecule type" value="Genomic_DNA"/>
</dbReference>
<evidence type="ECO:0000313" key="8">
    <source>
        <dbReference type="EMBL" id="KAA0175245.1"/>
    </source>
</evidence>
<keyword evidence="2 4" id="KW-0689">Ribosomal protein</keyword>
<dbReference type="InterPro" id="IPR002673">
    <property type="entry name" value="Ribosomal_eL29"/>
</dbReference>
<evidence type="ECO:0000313" key="10">
    <source>
        <dbReference type="Proteomes" id="UP000323011"/>
    </source>
</evidence>
<dbReference type="OrthoDB" id="996720at2759"/>
<keyword evidence="10" id="KW-1185">Reference proteome</keyword>
<dbReference type="EMBL" id="VLTM01000016">
    <property type="protein sequence ID" value="KAA0164750.1"/>
    <property type="molecule type" value="Genomic_DNA"/>
</dbReference>
<evidence type="ECO:0000256" key="2">
    <source>
        <dbReference type="ARBA" id="ARBA00022980"/>
    </source>
</evidence>
<evidence type="ECO:0000256" key="3">
    <source>
        <dbReference type="ARBA" id="ARBA00023274"/>
    </source>
</evidence>
<evidence type="ECO:0000313" key="11">
    <source>
        <dbReference type="Proteomes" id="UP000325113"/>
    </source>
</evidence>
<dbReference type="EMBL" id="VLTO01000015">
    <property type="protein sequence ID" value="KAA0175245.1"/>
    <property type="molecule type" value="Genomic_DNA"/>
</dbReference>
<sequence length="84" mass="9625">MVKQKNHTNATRQGHDAPPPPARCPLSPRSNQTYKNHRNGIKKPIRNKYMSTKGVDPKFLRNKKYALRGTKKALANARKFKKAE</sequence>
<organism evidence="7 11">
    <name type="scientific">Cafeteria roenbergensis</name>
    <name type="common">Marine flagellate</name>
    <dbReference type="NCBI Taxonomy" id="33653"/>
    <lineage>
        <taxon>Eukaryota</taxon>
        <taxon>Sar</taxon>
        <taxon>Stramenopiles</taxon>
        <taxon>Bigyra</taxon>
        <taxon>Opalozoa</taxon>
        <taxon>Bicosoecida</taxon>
        <taxon>Cafeteriaceae</taxon>
        <taxon>Cafeteria</taxon>
    </lineage>
</organism>
<dbReference type="GO" id="GO:0002181">
    <property type="term" value="P:cytoplasmic translation"/>
    <property type="evidence" value="ECO:0007669"/>
    <property type="project" value="TreeGrafter"/>
</dbReference>
<gene>
    <name evidence="8" type="ORF">FNF27_03253</name>
    <name evidence="6" type="ORF">FNF29_04278</name>
    <name evidence="7" type="ORF">FNF31_02287</name>
</gene>
<evidence type="ECO:0000313" key="9">
    <source>
        <dbReference type="Proteomes" id="UP000322899"/>
    </source>
</evidence>
<accession>A0A5A8DLA2</accession>
<dbReference type="Proteomes" id="UP000322899">
    <property type="component" value="Unassembled WGS sequence"/>
</dbReference>
<dbReference type="PANTHER" id="PTHR12884:SF0">
    <property type="entry name" value="60S RIBOSOMAL PROTEIN L29"/>
    <property type="match status" value="1"/>
</dbReference>
<evidence type="ECO:0000256" key="1">
    <source>
        <dbReference type="ARBA" id="ARBA00010247"/>
    </source>
</evidence>
<reference evidence="9 10" key="1">
    <citation type="submission" date="2019-07" db="EMBL/GenBank/DDBJ databases">
        <title>Genomes of Cafeteria roenbergensis.</title>
        <authorList>
            <person name="Fischer M.G."/>
            <person name="Hackl T."/>
            <person name="Roman M."/>
        </authorList>
    </citation>
    <scope>NUCLEOTIDE SEQUENCE [LARGE SCALE GENOMIC DNA]</scope>
    <source>
        <strain evidence="6 10">BVI</strain>
        <strain evidence="7 11">Cflag</strain>
        <strain evidence="8 9">E4-10P</strain>
    </source>
</reference>
<name>A0A5A8DLA2_CAFRO</name>
<dbReference type="Proteomes" id="UP000325113">
    <property type="component" value="Unassembled WGS sequence"/>
</dbReference>
<comment type="caution">
    <text evidence="7">The sequence shown here is derived from an EMBL/GenBank/DDBJ whole genome shotgun (WGS) entry which is preliminary data.</text>
</comment>
<evidence type="ECO:0000256" key="5">
    <source>
        <dbReference type="SAM" id="MobiDB-lite"/>
    </source>
</evidence>
<keyword evidence="3 4" id="KW-0687">Ribonucleoprotein</keyword>
<dbReference type="Proteomes" id="UP000323011">
    <property type="component" value="Unassembled WGS sequence"/>
</dbReference>